<dbReference type="Gene3D" id="1.10.3500.10">
    <property type="entry name" value="Tex N-terminal region-like"/>
    <property type="match status" value="1"/>
</dbReference>
<protein>
    <submittedName>
        <fullName evidence="2">RNA-binding transcriptional accessory protein</fullName>
    </submittedName>
</protein>
<dbReference type="SUPFAM" id="SSF53098">
    <property type="entry name" value="Ribonuclease H-like"/>
    <property type="match status" value="1"/>
</dbReference>
<dbReference type="FunFam" id="3.30.420.140:FF:000001">
    <property type="entry name" value="RNA-binding transcriptional accessory protein"/>
    <property type="match status" value="1"/>
</dbReference>
<dbReference type="Pfam" id="PF16921">
    <property type="entry name" value="Tex_YqgF"/>
    <property type="match status" value="1"/>
</dbReference>
<dbReference type="InterPro" id="IPR012340">
    <property type="entry name" value="NA-bd_OB-fold"/>
</dbReference>
<dbReference type="SMART" id="SM00316">
    <property type="entry name" value="S1"/>
    <property type="match status" value="1"/>
</dbReference>
<evidence type="ECO:0000313" key="3">
    <source>
        <dbReference type="Proteomes" id="UP000095200"/>
    </source>
</evidence>
<dbReference type="AlphaFoldDB" id="A0A194AG93"/>
<accession>A0A194AG93</accession>
<keyword evidence="3" id="KW-1185">Reference proteome</keyword>
<dbReference type="GO" id="GO:0006412">
    <property type="term" value="P:translation"/>
    <property type="evidence" value="ECO:0007669"/>
    <property type="project" value="TreeGrafter"/>
</dbReference>
<dbReference type="FunFam" id="1.10.10.650:FF:000001">
    <property type="entry name" value="S1 RNA-binding domain 1"/>
    <property type="match status" value="1"/>
</dbReference>
<name>A0A194AG93_9BACT</name>
<dbReference type="FunFam" id="1.10.150.310:FF:000001">
    <property type="entry name" value="RNA-binding transcriptional accessory protein"/>
    <property type="match status" value="1"/>
</dbReference>
<dbReference type="PANTHER" id="PTHR10724">
    <property type="entry name" value="30S RIBOSOMAL PROTEIN S1"/>
    <property type="match status" value="1"/>
</dbReference>
<dbReference type="SUPFAM" id="SSF158832">
    <property type="entry name" value="Tex N-terminal region-like"/>
    <property type="match status" value="1"/>
</dbReference>
<evidence type="ECO:0000313" key="2">
    <source>
        <dbReference type="EMBL" id="GAU08343.1"/>
    </source>
</evidence>
<dbReference type="InterPro" id="IPR044146">
    <property type="entry name" value="S1_Tex"/>
</dbReference>
<dbReference type="Pfam" id="PF17674">
    <property type="entry name" value="HHH_9"/>
    <property type="match status" value="1"/>
</dbReference>
<dbReference type="InterPro" id="IPR023323">
    <property type="entry name" value="Tex-like_dom_sf"/>
</dbReference>
<dbReference type="Pfam" id="PF09371">
    <property type="entry name" value="Tex_N"/>
    <property type="match status" value="1"/>
</dbReference>
<dbReference type="Gene3D" id="3.30.420.140">
    <property type="entry name" value="YqgF/RNase H-like domain"/>
    <property type="match status" value="1"/>
</dbReference>
<dbReference type="InterPro" id="IPR050437">
    <property type="entry name" value="Ribos_protein_bS1-like"/>
</dbReference>
<sequence length="712" mass="78138">MNVKEQCARVAREMGLGTGQVEKVAGLLGEGATVPFIARYRKEMTGDLDEVAIAGIRDGLARLAQLDQRREAILASLGERDLLTAALRDRIAAAESLPVLEDIYLPYRPKRRTKAAMAREKGLAPLAKVLLRQQPGDVDALAGRYVDPDKGVMDGSLALEGARHILAEMLSEDGSLRKKLRRLFATQARIVTRVKPGKQEEGIKFKDYFAWSEKASQAPSHRILAVLRGEREGVLGLRILPDETQAMALVLSHAVQNNTPSARQVELAARDAYKRLLAPSMETELRGELKKRADQEAIRVFAENLRQLLMAPPLGPKRIMGLDPGFRTGVKLVCLDEQGGLVHAETIFPFPGDKKRVQAARQVTALCTRYHIQAVAIGNGTAGRETESFVRSLDLGPEVDVVMVNESGASVYSASRVAREEFPHHDVTVRGAVSIARRLMDPLAELVKIDPKAIGVGQYQHDVDQKELKKSLEDVVVSCVNQVGVDVNWASKELLTFVSGLGPTLAAHIVAYRNEHGPFTSRKQLLKVKRLGPKAFEQAAGFLRIRGGKQPLDGSAVHPERYPLVETMARDLGCTVSELMASPALQEHIRIKDYVTHKVGLPTLRHIMAELKKPGRDPRSVFKPFVFADNVAAIQDLQPGMRLPGIVTNVTRFGAFVDVGVHQDGLVHISQLADRYVKDPADVVKVGQQVEVAVLEVNVARKRISLSMRAEG</sequence>
<dbReference type="InterPro" id="IPR041692">
    <property type="entry name" value="HHH_9"/>
</dbReference>
<dbReference type="InterPro" id="IPR010994">
    <property type="entry name" value="RuvA_2-like"/>
</dbReference>
<evidence type="ECO:0000259" key="1">
    <source>
        <dbReference type="PROSITE" id="PS50126"/>
    </source>
</evidence>
<dbReference type="InterPro" id="IPR018974">
    <property type="entry name" value="Tex-like_N"/>
</dbReference>
<reference evidence="3" key="1">
    <citation type="submission" date="2016-06" db="EMBL/GenBank/DDBJ databases">
        <title>Draft genome sequence of Desulfoplanes formicivorans strain Pf12B.</title>
        <authorList>
            <person name="Watanabe M."/>
            <person name="Kojima H."/>
            <person name="Fukui M."/>
        </authorList>
    </citation>
    <scope>NUCLEOTIDE SEQUENCE [LARGE SCALE GENOMIC DNA]</scope>
    <source>
        <strain evidence="3">Pf12B</strain>
    </source>
</reference>
<dbReference type="InterPro" id="IPR023319">
    <property type="entry name" value="Tex-like_HTH_dom_sf"/>
</dbReference>
<dbReference type="FunFam" id="2.40.50.140:FF:000051">
    <property type="entry name" value="RNA-binding transcriptional accessory protein"/>
    <property type="match status" value="1"/>
</dbReference>
<dbReference type="EMBL" id="BDFE01000015">
    <property type="protein sequence ID" value="GAU08343.1"/>
    <property type="molecule type" value="Genomic_DNA"/>
</dbReference>
<dbReference type="SMART" id="SM00732">
    <property type="entry name" value="YqgFc"/>
    <property type="match status" value="1"/>
</dbReference>
<dbReference type="Proteomes" id="UP000095200">
    <property type="component" value="Unassembled WGS sequence"/>
</dbReference>
<dbReference type="PROSITE" id="PS50126">
    <property type="entry name" value="S1"/>
    <property type="match status" value="1"/>
</dbReference>
<dbReference type="Gene3D" id="2.40.50.140">
    <property type="entry name" value="Nucleic acid-binding proteins"/>
    <property type="match status" value="1"/>
</dbReference>
<feature type="domain" description="S1 motif" evidence="1">
    <location>
        <begin position="640"/>
        <end position="709"/>
    </location>
</feature>
<dbReference type="GO" id="GO:0005737">
    <property type="term" value="C:cytoplasm"/>
    <property type="evidence" value="ECO:0007669"/>
    <property type="project" value="UniProtKB-ARBA"/>
</dbReference>
<dbReference type="InterPro" id="IPR055179">
    <property type="entry name" value="Tex-like_central_region"/>
</dbReference>
<dbReference type="Pfam" id="PF22706">
    <property type="entry name" value="Tex_central_region"/>
    <property type="match status" value="1"/>
</dbReference>
<dbReference type="Pfam" id="PF12836">
    <property type="entry name" value="HHH_3"/>
    <property type="match status" value="1"/>
</dbReference>
<dbReference type="PANTHER" id="PTHR10724:SF10">
    <property type="entry name" value="S1 RNA-BINDING DOMAIN-CONTAINING PROTEIN 1"/>
    <property type="match status" value="1"/>
</dbReference>
<dbReference type="GO" id="GO:0006139">
    <property type="term" value="P:nucleobase-containing compound metabolic process"/>
    <property type="evidence" value="ECO:0007669"/>
    <property type="project" value="InterPro"/>
</dbReference>
<dbReference type="Pfam" id="PF00575">
    <property type="entry name" value="S1"/>
    <property type="match status" value="1"/>
</dbReference>
<dbReference type="SUPFAM" id="SSF47781">
    <property type="entry name" value="RuvA domain 2-like"/>
    <property type="match status" value="2"/>
</dbReference>
<dbReference type="InterPro" id="IPR037027">
    <property type="entry name" value="YqgF/RNaseH-like_dom_sf"/>
</dbReference>
<dbReference type="Gene3D" id="1.10.10.650">
    <property type="entry name" value="RuvA domain 2-like"/>
    <property type="match status" value="1"/>
</dbReference>
<dbReference type="SUPFAM" id="SSF50249">
    <property type="entry name" value="Nucleic acid-binding proteins"/>
    <property type="match status" value="1"/>
</dbReference>
<organism evidence="2 3">
    <name type="scientific">Desulfoplanes formicivorans</name>
    <dbReference type="NCBI Taxonomy" id="1592317"/>
    <lineage>
        <taxon>Bacteria</taxon>
        <taxon>Pseudomonadati</taxon>
        <taxon>Thermodesulfobacteriota</taxon>
        <taxon>Desulfovibrionia</taxon>
        <taxon>Desulfovibrionales</taxon>
        <taxon>Desulfoplanaceae</taxon>
        <taxon>Desulfoplanes</taxon>
    </lineage>
</organism>
<dbReference type="CDD" id="cd05685">
    <property type="entry name" value="S1_Tex"/>
    <property type="match status" value="1"/>
</dbReference>
<dbReference type="STRING" id="1592317.DPF_1049"/>
<comment type="caution">
    <text evidence="2">The sequence shown here is derived from an EMBL/GenBank/DDBJ whole genome shotgun (WGS) entry which is preliminary data.</text>
</comment>
<dbReference type="GO" id="GO:0003735">
    <property type="term" value="F:structural constituent of ribosome"/>
    <property type="evidence" value="ECO:0007669"/>
    <property type="project" value="TreeGrafter"/>
</dbReference>
<dbReference type="InterPro" id="IPR012337">
    <property type="entry name" value="RNaseH-like_sf"/>
</dbReference>
<dbReference type="InterPro" id="IPR003029">
    <property type="entry name" value="S1_domain"/>
</dbReference>
<gene>
    <name evidence="2" type="ORF">DPF_1049</name>
</gene>
<dbReference type="Gene3D" id="1.10.150.310">
    <property type="entry name" value="Tex RuvX-like domain-like"/>
    <property type="match status" value="1"/>
</dbReference>
<dbReference type="InterPro" id="IPR032639">
    <property type="entry name" value="Tex_YqgF"/>
</dbReference>
<dbReference type="InterPro" id="IPR006641">
    <property type="entry name" value="YqgF/RNaseH-like_dom"/>
</dbReference>
<proteinExistence type="predicted"/>
<dbReference type="GO" id="GO:0003729">
    <property type="term" value="F:mRNA binding"/>
    <property type="evidence" value="ECO:0007669"/>
    <property type="project" value="TreeGrafter"/>
</dbReference>